<accession>A0ABV6G158</accession>
<dbReference type="PANTHER" id="PTHR11644:SF2">
    <property type="entry name" value="CYTIDINE DEAMINASE"/>
    <property type="match status" value="1"/>
</dbReference>
<name>A0ABV6G158_9GAMM</name>
<dbReference type="Gene3D" id="3.40.140.10">
    <property type="entry name" value="Cytidine Deaminase, domain 2"/>
    <property type="match status" value="1"/>
</dbReference>
<reference evidence="6 7" key="1">
    <citation type="submission" date="2024-09" db="EMBL/GenBank/DDBJ databases">
        <authorList>
            <person name="Sun Q."/>
            <person name="Mori K."/>
        </authorList>
    </citation>
    <scope>NUCLEOTIDE SEQUENCE [LARGE SCALE GENOMIC DNA]</scope>
    <source>
        <strain evidence="6 7">CCM 7415</strain>
    </source>
</reference>
<dbReference type="EMBL" id="JBHLVX010000013">
    <property type="protein sequence ID" value="MFC0267024.1"/>
    <property type="molecule type" value="Genomic_DNA"/>
</dbReference>
<evidence type="ECO:0000313" key="6">
    <source>
        <dbReference type="EMBL" id="MFC0267024.1"/>
    </source>
</evidence>
<comment type="caution">
    <text evidence="6">The sequence shown here is derived from an EMBL/GenBank/DDBJ whole genome shotgun (WGS) entry which is preliminary data.</text>
</comment>
<evidence type="ECO:0000259" key="5">
    <source>
        <dbReference type="PROSITE" id="PS51747"/>
    </source>
</evidence>
<keyword evidence="3 6" id="KW-0378">Hydrolase</keyword>
<sequence length="149" mass="15564">MSDSQTAATLDEALRLELIAVRDRAWAPYSHHPVGALLISDSGARYPGCNVESAHYKGLCAEAGAIAAMVAGGEHSIRTLYVIGPGEALCTPCGDCRQRIREFATAATEIVVLDHQGVALARYDIATLLPDSFGPGNLEAAGPDRSTAG</sequence>
<dbReference type="Pfam" id="PF00383">
    <property type="entry name" value="dCMP_cyt_deam_1"/>
    <property type="match status" value="1"/>
</dbReference>
<dbReference type="InterPro" id="IPR050202">
    <property type="entry name" value="Cyt/Deoxycyt_deaminase"/>
</dbReference>
<dbReference type="PROSITE" id="PS51747">
    <property type="entry name" value="CYT_DCMP_DEAMINASES_2"/>
    <property type="match status" value="1"/>
</dbReference>
<gene>
    <name evidence="6" type="ORF">ACFFHW_03245</name>
</gene>
<dbReference type="InterPro" id="IPR016192">
    <property type="entry name" value="APOBEC/CMP_deaminase_Zn-bd"/>
</dbReference>
<organism evidence="6 7">
    <name type="scientific">Kushneria aurantia</name>
    <dbReference type="NCBI Taxonomy" id="504092"/>
    <lineage>
        <taxon>Bacteria</taxon>
        <taxon>Pseudomonadati</taxon>
        <taxon>Pseudomonadota</taxon>
        <taxon>Gammaproteobacteria</taxon>
        <taxon>Oceanospirillales</taxon>
        <taxon>Halomonadaceae</taxon>
        <taxon>Kushneria</taxon>
    </lineage>
</organism>
<comment type="similarity">
    <text evidence="1">Belongs to the cytidine and deoxycytidylate deaminase family.</text>
</comment>
<evidence type="ECO:0000256" key="1">
    <source>
        <dbReference type="ARBA" id="ARBA00006576"/>
    </source>
</evidence>
<dbReference type="SUPFAM" id="SSF53927">
    <property type="entry name" value="Cytidine deaminase-like"/>
    <property type="match status" value="1"/>
</dbReference>
<feature type="domain" description="CMP/dCMP-type deaminase" evidence="5">
    <location>
        <begin position="9"/>
        <end position="136"/>
    </location>
</feature>
<dbReference type="NCBIfam" id="NF004064">
    <property type="entry name" value="PRK05578.1"/>
    <property type="match status" value="1"/>
</dbReference>
<keyword evidence="2" id="KW-0479">Metal-binding</keyword>
<dbReference type="PANTHER" id="PTHR11644">
    <property type="entry name" value="CYTIDINE DEAMINASE"/>
    <property type="match status" value="1"/>
</dbReference>
<evidence type="ECO:0000313" key="7">
    <source>
        <dbReference type="Proteomes" id="UP001589814"/>
    </source>
</evidence>
<evidence type="ECO:0000256" key="3">
    <source>
        <dbReference type="ARBA" id="ARBA00022801"/>
    </source>
</evidence>
<dbReference type="RefSeq" id="WP_019949862.1">
    <property type="nucleotide sequence ID" value="NZ_JBHLVX010000013.1"/>
</dbReference>
<dbReference type="PROSITE" id="PS00903">
    <property type="entry name" value="CYT_DCMP_DEAMINASES_1"/>
    <property type="match status" value="1"/>
</dbReference>
<evidence type="ECO:0000256" key="4">
    <source>
        <dbReference type="ARBA" id="ARBA00022833"/>
    </source>
</evidence>
<dbReference type="InterPro" id="IPR016193">
    <property type="entry name" value="Cytidine_deaminase-like"/>
</dbReference>
<dbReference type="InterPro" id="IPR002125">
    <property type="entry name" value="CMP_dCMP_dom"/>
</dbReference>
<protein>
    <submittedName>
        <fullName evidence="6">Cytidine deaminase</fullName>
        <ecNumber evidence="6">3.5.4.5</ecNumber>
    </submittedName>
</protein>
<dbReference type="GO" id="GO:0004126">
    <property type="term" value="F:cytidine deaminase activity"/>
    <property type="evidence" value="ECO:0007669"/>
    <property type="project" value="UniProtKB-EC"/>
</dbReference>
<dbReference type="CDD" id="cd01283">
    <property type="entry name" value="cytidine_deaminase"/>
    <property type="match status" value="1"/>
</dbReference>
<proteinExistence type="inferred from homology"/>
<dbReference type="EC" id="3.5.4.5" evidence="6"/>
<keyword evidence="4" id="KW-0862">Zinc</keyword>
<keyword evidence="7" id="KW-1185">Reference proteome</keyword>
<dbReference type="Proteomes" id="UP001589814">
    <property type="component" value="Unassembled WGS sequence"/>
</dbReference>
<evidence type="ECO:0000256" key="2">
    <source>
        <dbReference type="ARBA" id="ARBA00022723"/>
    </source>
</evidence>